<evidence type="ECO:0000313" key="9">
    <source>
        <dbReference type="Proteomes" id="UP000215215"/>
    </source>
</evidence>
<feature type="transmembrane region" description="Helical" evidence="7">
    <location>
        <begin position="147"/>
        <end position="166"/>
    </location>
</feature>
<evidence type="ECO:0000256" key="1">
    <source>
        <dbReference type="ARBA" id="ARBA00004141"/>
    </source>
</evidence>
<feature type="transmembrane region" description="Helical" evidence="7">
    <location>
        <begin position="12"/>
        <end position="31"/>
    </location>
</feature>
<name>A0A235BXE7_UNCW3</name>
<dbReference type="PROSITE" id="PS50267">
    <property type="entry name" value="NA_NEUROTRAN_SYMP_3"/>
    <property type="match status" value="1"/>
</dbReference>
<feature type="transmembrane region" description="Helical" evidence="7">
    <location>
        <begin position="178"/>
        <end position="202"/>
    </location>
</feature>
<dbReference type="GO" id="GO:0015293">
    <property type="term" value="F:symporter activity"/>
    <property type="evidence" value="ECO:0007669"/>
    <property type="project" value="UniProtKB-KW"/>
</dbReference>
<dbReference type="PROSITE" id="PS00610">
    <property type="entry name" value="NA_NEUROTRAN_SYMP_1"/>
    <property type="match status" value="1"/>
</dbReference>
<dbReference type="AlphaFoldDB" id="A0A235BXE7"/>
<keyword evidence="6" id="KW-0769">Symport</keyword>
<dbReference type="PANTHER" id="PTHR11616">
    <property type="entry name" value="SODIUM/CHLORIDE DEPENDENT TRANSPORTER"/>
    <property type="match status" value="1"/>
</dbReference>
<sequence length="505" mass="56572">MVDKRERWGCRTSFIMAAIGSAIGLGNIWRFPYICYANGGGAFLIPYFVALITAGIPLMILEFALGRKAQAGAPSAFARIVGKKTEWIGWLPLFAIMLIFFYYPVIMAWSVDYAVYSATLRWGTNTQNFFYNHFLQTSGGPGILGGIRWPILAGLAVVWIAIYLCLFKGVKAVGKVVMWTVTIPWAILIIMVVRGLTLPGAVDGLKFYLTPDFTALLKPNVWLAAYGQVFFTLSLAMGILIVYSSYLPKKSDISNNAYIISFANCGTSFFAGFAVFSTLGYLAQSMGVGVPEVTKSGLGLAFVTYPTAIRLLPFWAPFFGILFFIMLLTLGIDSAFSQVEPFVAGFTDKWHFSKKWILPIVCIFGFLVGILFTTRGGIYWLDMVDYFTCTFGLTLVGFLECVAIGYIYKSRKMREYVNEVSEFRIGKWWDVMIMIVTPAILGISFVWELVKLVQKGYGDYPRWTSFTGMCILIFIVILSFVFMQIKGRKGQYNIPTEHVKEIKGR</sequence>
<keyword evidence="5 7" id="KW-0472">Membrane</keyword>
<feature type="transmembrane region" description="Helical" evidence="7">
    <location>
        <begin position="314"/>
        <end position="336"/>
    </location>
</feature>
<comment type="similarity">
    <text evidence="6">Belongs to the sodium:neurotransmitter symporter (SNF) (TC 2.A.22) family.</text>
</comment>
<keyword evidence="4 7" id="KW-1133">Transmembrane helix</keyword>
<reference evidence="8 9" key="1">
    <citation type="submission" date="2017-07" db="EMBL/GenBank/DDBJ databases">
        <title>Recovery of genomes from metagenomes via a dereplication, aggregation, and scoring strategy.</title>
        <authorList>
            <person name="Sieber C.M."/>
            <person name="Probst A.J."/>
            <person name="Sharrar A."/>
            <person name="Thomas B.C."/>
            <person name="Hess M."/>
            <person name="Tringe S.G."/>
            <person name="Banfield J.F."/>
        </authorList>
    </citation>
    <scope>NUCLEOTIDE SEQUENCE [LARGE SCALE GENOMIC DNA]</scope>
    <source>
        <strain evidence="8">JGI_Cruoil_03_44_89</strain>
    </source>
</reference>
<dbReference type="GO" id="GO:0005886">
    <property type="term" value="C:plasma membrane"/>
    <property type="evidence" value="ECO:0007669"/>
    <property type="project" value="TreeGrafter"/>
</dbReference>
<evidence type="ECO:0000256" key="6">
    <source>
        <dbReference type="RuleBase" id="RU003732"/>
    </source>
</evidence>
<dbReference type="InterPro" id="IPR000175">
    <property type="entry name" value="Na/ntran_symport"/>
</dbReference>
<feature type="transmembrane region" description="Helical" evidence="7">
    <location>
        <begin position="258"/>
        <end position="283"/>
    </location>
</feature>
<dbReference type="EMBL" id="NOZQ01000048">
    <property type="protein sequence ID" value="OYD16829.1"/>
    <property type="molecule type" value="Genomic_DNA"/>
</dbReference>
<dbReference type="PRINTS" id="PR00176">
    <property type="entry name" value="NANEUSMPORT"/>
</dbReference>
<feature type="transmembrane region" description="Helical" evidence="7">
    <location>
        <begin position="87"/>
        <end position="111"/>
    </location>
</feature>
<proteinExistence type="inferred from homology"/>
<comment type="caution">
    <text evidence="8">The sequence shown here is derived from an EMBL/GenBank/DDBJ whole genome shotgun (WGS) entry which is preliminary data.</text>
</comment>
<dbReference type="Pfam" id="PF00209">
    <property type="entry name" value="SNF"/>
    <property type="match status" value="2"/>
</dbReference>
<protein>
    <recommendedName>
        <fullName evidence="6">Transporter</fullName>
    </recommendedName>
</protein>
<evidence type="ECO:0000256" key="4">
    <source>
        <dbReference type="ARBA" id="ARBA00022989"/>
    </source>
</evidence>
<evidence type="ECO:0000313" key="8">
    <source>
        <dbReference type="EMBL" id="OYD16829.1"/>
    </source>
</evidence>
<keyword evidence="3 6" id="KW-0812">Transmembrane</keyword>
<dbReference type="GO" id="GO:0035725">
    <property type="term" value="P:sodium ion transmembrane transport"/>
    <property type="evidence" value="ECO:0007669"/>
    <property type="project" value="TreeGrafter"/>
</dbReference>
<evidence type="ECO:0000256" key="3">
    <source>
        <dbReference type="ARBA" id="ARBA00022692"/>
    </source>
</evidence>
<accession>A0A235BXE7</accession>
<dbReference type="CDD" id="cd10334">
    <property type="entry name" value="SLC6sbd_u1"/>
    <property type="match status" value="1"/>
</dbReference>
<feature type="transmembrane region" description="Helical" evidence="7">
    <location>
        <begin position="222"/>
        <end position="246"/>
    </location>
</feature>
<dbReference type="InterPro" id="IPR037272">
    <property type="entry name" value="SNS_sf"/>
</dbReference>
<feature type="transmembrane region" description="Helical" evidence="7">
    <location>
        <begin position="43"/>
        <end position="66"/>
    </location>
</feature>
<feature type="transmembrane region" description="Helical" evidence="7">
    <location>
        <begin position="428"/>
        <end position="450"/>
    </location>
</feature>
<feature type="transmembrane region" description="Helical" evidence="7">
    <location>
        <begin position="462"/>
        <end position="483"/>
    </location>
</feature>
<keyword evidence="2 6" id="KW-0813">Transport</keyword>
<organism evidence="8 9">
    <name type="scientific">candidate division WOR-3 bacterium JGI_Cruoil_03_44_89</name>
    <dbReference type="NCBI Taxonomy" id="1973748"/>
    <lineage>
        <taxon>Bacteria</taxon>
        <taxon>Bacteria division WOR-3</taxon>
    </lineage>
</organism>
<evidence type="ECO:0000256" key="2">
    <source>
        <dbReference type="ARBA" id="ARBA00022448"/>
    </source>
</evidence>
<comment type="subcellular location">
    <subcellularLocation>
        <location evidence="1">Membrane</location>
        <topology evidence="1">Multi-pass membrane protein</topology>
    </subcellularLocation>
</comment>
<feature type="transmembrane region" description="Helical" evidence="7">
    <location>
        <begin position="356"/>
        <end position="378"/>
    </location>
</feature>
<dbReference type="SUPFAM" id="SSF161070">
    <property type="entry name" value="SNF-like"/>
    <property type="match status" value="1"/>
</dbReference>
<dbReference type="NCBIfam" id="NF037979">
    <property type="entry name" value="Na_transp"/>
    <property type="match status" value="1"/>
</dbReference>
<feature type="transmembrane region" description="Helical" evidence="7">
    <location>
        <begin position="384"/>
        <end position="408"/>
    </location>
</feature>
<evidence type="ECO:0000256" key="7">
    <source>
        <dbReference type="SAM" id="Phobius"/>
    </source>
</evidence>
<gene>
    <name evidence="8" type="ORF">CH333_02495</name>
</gene>
<dbReference type="Proteomes" id="UP000215215">
    <property type="component" value="Unassembled WGS sequence"/>
</dbReference>
<evidence type="ECO:0000256" key="5">
    <source>
        <dbReference type="ARBA" id="ARBA00023136"/>
    </source>
</evidence>
<dbReference type="PANTHER" id="PTHR11616:SF240">
    <property type="entry name" value="BLOATED TUBULES, ISOFORM B-RELATED"/>
    <property type="match status" value="1"/>
</dbReference>